<dbReference type="SUPFAM" id="SSF53187">
    <property type="entry name" value="Zn-dependent exopeptidases"/>
    <property type="match status" value="1"/>
</dbReference>
<dbReference type="AlphaFoldDB" id="E8V3S6"/>
<comment type="cofactor">
    <cofactor evidence="1">
        <name>Zn(2+)</name>
        <dbReference type="ChEBI" id="CHEBI:29105"/>
    </cofactor>
</comment>
<dbReference type="InterPro" id="IPR001261">
    <property type="entry name" value="ArgE/DapE_CS"/>
</dbReference>
<gene>
    <name evidence="7" type="ordered locus">AciPR4_4014</name>
</gene>
<dbReference type="PANTHER" id="PTHR43808">
    <property type="entry name" value="ACETYLORNITHINE DEACETYLASE"/>
    <property type="match status" value="1"/>
</dbReference>
<dbReference type="InterPro" id="IPR017150">
    <property type="entry name" value="Pept_M20_glutamate_carboxypep"/>
</dbReference>
<evidence type="ECO:0000256" key="4">
    <source>
        <dbReference type="ARBA" id="ARBA00022833"/>
    </source>
</evidence>
<keyword evidence="3" id="KW-0378">Hydrolase</keyword>
<dbReference type="CDD" id="cd03885">
    <property type="entry name" value="M20_CPDG2"/>
    <property type="match status" value="1"/>
</dbReference>
<evidence type="ECO:0000313" key="8">
    <source>
        <dbReference type="Proteomes" id="UP000006844"/>
    </source>
</evidence>
<dbReference type="Pfam" id="PF07687">
    <property type="entry name" value="M20_dimer"/>
    <property type="match status" value="1"/>
</dbReference>
<dbReference type="SUPFAM" id="SSF55031">
    <property type="entry name" value="Bacterial exopeptidase dimerisation domain"/>
    <property type="match status" value="1"/>
</dbReference>
<dbReference type="OrthoDB" id="9783294at2"/>
<reference evidence="7 8" key="1">
    <citation type="journal article" date="2012" name="Stand. Genomic Sci.">
        <title>Complete genome sequence of Terriglobus saanensis type strain SP1PR4(T), an Acidobacteria from tundra soil.</title>
        <authorList>
            <person name="Rawat S.R."/>
            <person name="Mannisto M.K."/>
            <person name="Starovoytov V."/>
            <person name="Goodwin L."/>
            <person name="Nolan M."/>
            <person name="Hauser L."/>
            <person name="Land M."/>
            <person name="Davenport K.W."/>
            <person name="Woyke T."/>
            <person name="Haggblom M.M."/>
        </authorList>
    </citation>
    <scope>NUCLEOTIDE SEQUENCE</scope>
    <source>
        <strain evidence="8">ATCC BAA-1853 / DSM 23119 / SP1PR4</strain>
    </source>
</reference>
<dbReference type="EMBL" id="CP002467">
    <property type="protein sequence ID" value="ADV84763.1"/>
    <property type="molecule type" value="Genomic_DNA"/>
</dbReference>
<proteinExistence type="predicted"/>
<name>E8V3S6_TERSS</name>
<dbReference type="InterPro" id="IPR002933">
    <property type="entry name" value="Peptidase_M20"/>
</dbReference>
<dbReference type="Gene3D" id="3.30.70.360">
    <property type="match status" value="1"/>
</dbReference>
<dbReference type="eggNOG" id="COG0624">
    <property type="taxonomic scope" value="Bacteria"/>
</dbReference>
<dbReference type="GO" id="GO:0046872">
    <property type="term" value="F:metal ion binding"/>
    <property type="evidence" value="ECO:0007669"/>
    <property type="project" value="UniProtKB-KW"/>
</dbReference>
<dbReference type="Pfam" id="PF01546">
    <property type="entry name" value="Peptidase_M20"/>
    <property type="match status" value="1"/>
</dbReference>
<dbReference type="STRING" id="401053.AciPR4_4014"/>
<sequence length="376" mass="40135">MLQPVDLNRIRTRMQQLVEIESPSEDPAGVNRANDLVQAWAEALGADAVRQGTEEFGDILTLRFPGDASQKPVLLLAHLDTVWPKGTLAGMPYKEESGRIWGPGALDMKCGVVMALEAIEVLRQLKKRTPPVILLLNPDEEVGSSASRATTERLAHQCSAVFVLEPAQGVLEASYKTARKGIANYRLEVKGLASHSGVDFQRGHSAVLELARLLLKVESFTDLSIGLTVNPGVIGGGTRSNVIAAEAFAEIDVRVARIADTDEIHRRLHELKCEDPACSLTVTGGLNRPPMERSEGIARLFRQAQALAKNFGIALTEASTGGGSDGNFTAALGIPTLDGMGAVGEGAHAVHESLLVEHLVPRTALLAAMIEAQVEA</sequence>
<dbReference type="Gene3D" id="3.40.630.10">
    <property type="entry name" value="Zn peptidases"/>
    <property type="match status" value="1"/>
</dbReference>
<dbReference type="HOGENOM" id="CLU_021802_7_0_0"/>
<evidence type="ECO:0000256" key="3">
    <source>
        <dbReference type="ARBA" id="ARBA00022801"/>
    </source>
</evidence>
<dbReference type="InterPro" id="IPR011650">
    <property type="entry name" value="Peptidase_M20_dimer"/>
</dbReference>
<evidence type="ECO:0000256" key="2">
    <source>
        <dbReference type="ARBA" id="ARBA00022723"/>
    </source>
</evidence>
<dbReference type="InterPro" id="IPR036264">
    <property type="entry name" value="Bact_exopeptidase_dim_dom"/>
</dbReference>
<protein>
    <submittedName>
        <fullName evidence="7">Peptidase M20</fullName>
    </submittedName>
</protein>
<dbReference type="GO" id="GO:0016787">
    <property type="term" value="F:hydrolase activity"/>
    <property type="evidence" value="ECO:0007669"/>
    <property type="project" value="UniProtKB-KW"/>
</dbReference>
<dbReference type="Proteomes" id="UP000006844">
    <property type="component" value="Chromosome"/>
</dbReference>
<accession>E8V3S6</accession>
<feature type="domain" description="Peptidase M20 dimerisation" evidence="6">
    <location>
        <begin position="177"/>
        <end position="270"/>
    </location>
</feature>
<feature type="active site" evidence="5">
    <location>
        <position position="80"/>
    </location>
</feature>
<dbReference type="InterPro" id="IPR050072">
    <property type="entry name" value="Peptidase_M20A"/>
</dbReference>
<keyword evidence="2" id="KW-0479">Metal-binding</keyword>
<evidence type="ECO:0000259" key="6">
    <source>
        <dbReference type="Pfam" id="PF07687"/>
    </source>
</evidence>
<organism evidence="7 8">
    <name type="scientific">Terriglobus saanensis (strain ATCC BAA-1853 / DSM 23119 / SP1PR4)</name>
    <dbReference type="NCBI Taxonomy" id="401053"/>
    <lineage>
        <taxon>Bacteria</taxon>
        <taxon>Pseudomonadati</taxon>
        <taxon>Acidobacteriota</taxon>
        <taxon>Terriglobia</taxon>
        <taxon>Terriglobales</taxon>
        <taxon>Acidobacteriaceae</taxon>
        <taxon>Terriglobus</taxon>
    </lineage>
</organism>
<evidence type="ECO:0000256" key="1">
    <source>
        <dbReference type="ARBA" id="ARBA00001947"/>
    </source>
</evidence>
<feature type="active site" description="Proton acceptor" evidence="5">
    <location>
        <position position="140"/>
    </location>
</feature>
<evidence type="ECO:0000256" key="5">
    <source>
        <dbReference type="PIRSR" id="PIRSR037238-1"/>
    </source>
</evidence>
<dbReference type="RefSeq" id="WP_013570493.1">
    <property type="nucleotide sequence ID" value="NC_014963.1"/>
</dbReference>
<dbReference type="KEGG" id="tsa:AciPR4_4014"/>
<dbReference type="PANTHER" id="PTHR43808:SF9">
    <property type="entry name" value="BLL0789 PROTEIN"/>
    <property type="match status" value="1"/>
</dbReference>
<keyword evidence="4" id="KW-0862">Zinc</keyword>
<evidence type="ECO:0000313" key="7">
    <source>
        <dbReference type="EMBL" id="ADV84763.1"/>
    </source>
</evidence>
<keyword evidence="8" id="KW-1185">Reference proteome</keyword>
<dbReference type="PROSITE" id="PS00758">
    <property type="entry name" value="ARGE_DAPE_CPG2_1"/>
    <property type="match status" value="1"/>
</dbReference>
<dbReference type="PIRSF" id="PIRSF037238">
    <property type="entry name" value="Carboxypeptidase_G2"/>
    <property type="match status" value="1"/>
</dbReference>